<dbReference type="GO" id="GO:0009032">
    <property type="term" value="F:thymidine phosphorylase activity"/>
    <property type="evidence" value="ECO:0007669"/>
    <property type="project" value="TreeGrafter"/>
</dbReference>
<evidence type="ECO:0000256" key="12">
    <source>
        <dbReference type="ARBA" id="ARBA00048525"/>
    </source>
</evidence>
<dbReference type="STRING" id="1403537.Q428_11660"/>
<gene>
    <name evidence="14" type="primary">deoA</name>
    <name evidence="14" type="ORF">Q428_11660</name>
</gene>
<comment type="function">
    <text evidence="3">Catalyzes phosphorolysis of the pyrimidine nucleosides uridine, thymidine and 2'-deoxyuridine with the formation of the corresponding pyrimidine base and ribose-1-phosphate.</text>
</comment>
<dbReference type="InterPro" id="IPR017459">
    <property type="entry name" value="Glycosyl_Trfase_fam3_N_dom"/>
</dbReference>
<dbReference type="InterPro" id="IPR035902">
    <property type="entry name" value="Nuc_phospho_transferase"/>
</dbReference>
<dbReference type="GO" id="GO:0006213">
    <property type="term" value="P:pyrimidine nucleoside metabolic process"/>
    <property type="evidence" value="ECO:0007669"/>
    <property type="project" value="InterPro"/>
</dbReference>
<dbReference type="Proteomes" id="UP000019681">
    <property type="component" value="Unassembled WGS sequence"/>
</dbReference>
<protein>
    <recommendedName>
        <fullName evidence="7">Pyrimidine-nucleoside phosphorylase</fullName>
        <ecNumber evidence="6">2.4.2.2</ecNumber>
    </recommendedName>
</protein>
<comment type="catalytic activity">
    <reaction evidence="12">
        <text>thymidine + phosphate = 2-deoxy-alpha-D-ribose 1-phosphate + thymine</text>
        <dbReference type="Rhea" id="RHEA:16037"/>
        <dbReference type="ChEBI" id="CHEBI:17748"/>
        <dbReference type="ChEBI" id="CHEBI:17821"/>
        <dbReference type="ChEBI" id="CHEBI:43474"/>
        <dbReference type="ChEBI" id="CHEBI:57259"/>
        <dbReference type="EC" id="2.4.2.2"/>
    </reaction>
</comment>
<organism evidence="14 15">
    <name type="scientific">Fervidicella metallireducens AeB</name>
    <dbReference type="NCBI Taxonomy" id="1403537"/>
    <lineage>
        <taxon>Bacteria</taxon>
        <taxon>Bacillati</taxon>
        <taxon>Bacillota</taxon>
        <taxon>Clostridia</taxon>
        <taxon>Eubacteriales</taxon>
        <taxon>Clostridiaceae</taxon>
        <taxon>Fervidicella</taxon>
    </lineage>
</organism>
<dbReference type="Gene3D" id="3.90.1170.30">
    <property type="entry name" value="Pyrimidine nucleoside phosphorylase-like, C-terminal domain"/>
    <property type="match status" value="1"/>
</dbReference>
<dbReference type="EMBL" id="AZQP01000040">
    <property type="protein sequence ID" value="EYE87743.1"/>
    <property type="molecule type" value="Genomic_DNA"/>
</dbReference>
<evidence type="ECO:0000256" key="6">
    <source>
        <dbReference type="ARBA" id="ARBA00011889"/>
    </source>
</evidence>
<comment type="cofactor">
    <cofactor evidence="2">
        <name>K(+)</name>
        <dbReference type="ChEBI" id="CHEBI:29103"/>
    </cofactor>
</comment>
<keyword evidence="15" id="KW-1185">Reference proteome</keyword>
<dbReference type="AlphaFoldDB" id="A0A017RSJ5"/>
<sequence>MTMYEIIKKKRDGHELTKEEIEFFVEGYTNGTIPDYQASALLMAIYFNKMNKRETADLTTAMVNSGEIIDLSAIEGIKVDKHSTGGVGDTTTLILGPIVAAAGVPVAKMSGRGLGHTGGTIDKLESFKGFSVDMSIEDFIKNVSERKIAIGGQTADLAPADKKLYALRDVTATVDNISLIAGSIMSKKIASGADAIVLDVKTGSGAFMKTEDDAFELAKEMVDIGTHVGRNTIGVITDMDQPLGFAVGNILEVKEAIDTLRGEGPEDLTELCLTLGSHMLVLGKKAENVEEARKILEDIIKTGKGLEKLKELVIAQGGDASCIDNPELFETPAIIEPVLSEAEGYVEGIEAESIGRAALLLGAGRETKESKIDLSVGVVLHKKIGDFVKKGEAIATIYANNPDKQKQAEEVILKAYTFKAEKVEKRKLIKGIVTKDGITKF</sequence>
<evidence type="ECO:0000256" key="2">
    <source>
        <dbReference type="ARBA" id="ARBA00001958"/>
    </source>
</evidence>
<dbReference type="Pfam" id="PF07831">
    <property type="entry name" value="PYNP_C"/>
    <property type="match status" value="1"/>
</dbReference>
<dbReference type="FunFam" id="3.40.1030.10:FF:000003">
    <property type="entry name" value="Pyrimidine-nucleoside phosphorylase"/>
    <property type="match status" value="1"/>
</dbReference>
<evidence type="ECO:0000256" key="9">
    <source>
        <dbReference type="ARBA" id="ARBA00022679"/>
    </source>
</evidence>
<dbReference type="NCBIfam" id="TIGR02644">
    <property type="entry name" value="Y_phosphoryl"/>
    <property type="match status" value="1"/>
</dbReference>
<dbReference type="SMART" id="SM00941">
    <property type="entry name" value="PYNP_C"/>
    <property type="match status" value="1"/>
</dbReference>
<evidence type="ECO:0000256" key="11">
    <source>
        <dbReference type="ARBA" id="ARBA00048453"/>
    </source>
</evidence>
<dbReference type="PROSITE" id="PS00647">
    <property type="entry name" value="THYMID_PHOSPHORYLASE"/>
    <property type="match status" value="1"/>
</dbReference>
<comment type="subunit">
    <text evidence="5">Homodimer.</text>
</comment>
<dbReference type="GO" id="GO:0046872">
    <property type="term" value="F:metal ion binding"/>
    <property type="evidence" value="ECO:0007669"/>
    <property type="project" value="UniProtKB-KW"/>
</dbReference>
<dbReference type="SUPFAM" id="SSF52418">
    <property type="entry name" value="Nucleoside phosphorylase/phosphoribosyltransferase catalytic domain"/>
    <property type="match status" value="1"/>
</dbReference>
<evidence type="ECO:0000256" key="7">
    <source>
        <dbReference type="ARBA" id="ARBA00014680"/>
    </source>
</evidence>
<dbReference type="InterPro" id="IPR018090">
    <property type="entry name" value="Pyrmidine_PPas_bac/euk"/>
</dbReference>
<dbReference type="PANTHER" id="PTHR10515">
    <property type="entry name" value="THYMIDINE PHOSPHORYLASE"/>
    <property type="match status" value="1"/>
</dbReference>
<keyword evidence="8 14" id="KW-0328">Glycosyltransferase</keyword>
<dbReference type="FunFam" id="1.20.970.10:FF:000002">
    <property type="entry name" value="Pyrimidine-nucleoside phosphorylase"/>
    <property type="match status" value="1"/>
</dbReference>
<evidence type="ECO:0000313" key="14">
    <source>
        <dbReference type="EMBL" id="EYE87743.1"/>
    </source>
</evidence>
<dbReference type="RefSeq" id="WP_035380946.1">
    <property type="nucleotide sequence ID" value="NZ_AZQP01000040.1"/>
</dbReference>
<accession>A0A017RSJ5</accession>
<dbReference type="InterPro" id="IPR000312">
    <property type="entry name" value="Glycosyl_Trfase_fam3"/>
</dbReference>
<dbReference type="InterPro" id="IPR013102">
    <property type="entry name" value="PYNP_C"/>
</dbReference>
<evidence type="ECO:0000256" key="3">
    <source>
        <dbReference type="ARBA" id="ARBA00003877"/>
    </source>
</evidence>
<dbReference type="GO" id="GO:0005829">
    <property type="term" value="C:cytosol"/>
    <property type="evidence" value="ECO:0007669"/>
    <property type="project" value="TreeGrafter"/>
</dbReference>
<dbReference type="GO" id="GO:0004645">
    <property type="term" value="F:1,4-alpha-oligoglucan phosphorylase activity"/>
    <property type="evidence" value="ECO:0007669"/>
    <property type="project" value="InterPro"/>
</dbReference>
<dbReference type="Gene3D" id="3.40.1030.10">
    <property type="entry name" value="Nucleoside phosphorylase/phosphoribosyltransferase catalytic domain"/>
    <property type="match status" value="1"/>
</dbReference>
<dbReference type="GO" id="GO:0047847">
    <property type="term" value="F:deoxyuridine phosphorylase activity"/>
    <property type="evidence" value="ECO:0007669"/>
    <property type="project" value="RHEA"/>
</dbReference>
<comment type="catalytic activity">
    <reaction evidence="1">
        <text>2'-deoxyuridine + phosphate = 2-deoxy-alpha-D-ribose 1-phosphate + uracil</text>
        <dbReference type="Rhea" id="RHEA:22824"/>
        <dbReference type="ChEBI" id="CHEBI:16450"/>
        <dbReference type="ChEBI" id="CHEBI:17568"/>
        <dbReference type="ChEBI" id="CHEBI:43474"/>
        <dbReference type="ChEBI" id="CHEBI:57259"/>
        <dbReference type="EC" id="2.4.2.2"/>
    </reaction>
</comment>
<dbReference type="Pfam" id="PF00591">
    <property type="entry name" value="Glycos_transf_3"/>
    <property type="match status" value="1"/>
</dbReference>
<dbReference type="NCBIfam" id="NF004747">
    <property type="entry name" value="PRK06078.1"/>
    <property type="match status" value="1"/>
</dbReference>
<dbReference type="GO" id="GO:0004850">
    <property type="term" value="F:uridine phosphorylase activity"/>
    <property type="evidence" value="ECO:0007669"/>
    <property type="project" value="RHEA"/>
</dbReference>
<dbReference type="SUPFAM" id="SSF54680">
    <property type="entry name" value="Pyrimidine nucleoside phosphorylase C-terminal domain"/>
    <property type="match status" value="1"/>
</dbReference>
<dbReference type="InterPro" id="IPR000053">
    <property type="entry name" value="Thymidine/pyrmidine_PPase"/>
</dbReference>
<evidence type="ECO:0000256" key="5">
    <source>
        <dbReference type="ARBA" id="ARBA00011738"/>
    </source>
</evidence>
<comment type="caution">
    <text evidence="14">The sequence shown here is derived from an EMBL/GenBank/DDBJ whole genome shotgun (WGS) entry which is preliminary data.</text>
</comment>
<dbReference type="NCBIfam" id="NF004490">
    <property type="entry name" value="PRK05820.1"/>
    <property type="match status" value="1"/>
</dbReference>
<evidence type="ECO:0000256" key="1">
    <source>
        <dbReference type="ARBA" id="ARBA00001066"/>
    </source>
</evidence>
<evidence type="ECO:0000256" key="10">
    <source>
        <dbReference type="ARBA" id="ARBA00022723"/>
    </source>
</evidence>
<dbReference type="SUPFAM" id="SSF47648">
    <property type="entry name" value="Nucleoside phosphorylase/phosphoribosyltransferase N-terminal domain"/>
    <property type="match status" value="1"/>
</dbReference>
<dbReference type="OrthoDB" id="9763887at2"/>
<dbReference type="EC" id="2.4.2.2" evidence="6"/>
<name>A0A017RSJ5_9CLOT</name>
<dbReference type="InterPro" id="IPR036320">
    <property type="entry name" value="Glycosyl_Trfase_fam3_N_dom_sf"/>
</dbReference>
<keyword evidence="9 14" id="KW-0808">Transferase</keyword>
<keyword evidence="10" id="KW-0479">Metal-binding</keyword>
<comment type="catalytic activity">
    <reaction evidence="11">
        <text>uridine + phosphate = alpha-D-ribose 1-phosphate + uracil</text>
        <dbReference type="Rhea" id="RHEA:24388"/>
        <dbReference type="ChEBI" id="CHEBI:16704"/>
        <dbReference type="ChEBI" id="CHEBI:17568"/>
        <dbReference type="ChEBI" id="CHEBI:43474"/>
        <dbReference type="ChEBI" id="CHEBI:57720"/>
        <dbReference type="EC" id="2.4.2.2"/>
    </reaction>
</comment>
<dbReference type="PIRSF" id="PIRSF000478">
    <property type="entry name" value="TP_PyNP"/>
    <property type="match status" value="1"/>
</dbReference>
<reference evidence="14 15" key="1">
    <citation type="journal article" date="2014" name="Genome Announc.">
        <title>Draft Genome Sequence of Fervidicella metallireducens Strain AeBT, an Iron-Reducing Thermoanaerobe from the Great Artesian Basin.</title>
        <authorList>
            <person name="Patel B.K."/>
        </authorList>
    </citation>
    <scope>NUCLEOTIDE SEQUENCE [LARGE SCALE GENOMIC DNA]</scope>
    <source>
        <strain evidence="14 15">AeB</strain>
    </source>
</reference>
<dbReference type="PANTHER" id="PTHR10515:SF0">
    <property type="entry name" value="THYMIDINE PHOSPHORYLASE"/>
    <property type="match status" value="1"/>
</dbReference>
<evidence type="ECO:0000256" key="8">
    <source>
        <dbReference type="ARBA" id="ARBA00022676"/>
    </source>
</evidence>
<evidence type="ECO:0000313" key="15">
    <source>
        <dbReference type="Proteomes" id="UP000019681"/>
    </source>
</evidence>
<proteinExistence type="inferred from homology"/>
<feature type="domain" description="Pyrimidine nucleoside phosphorylase C-terminal" evidence="13">
    <location>
        <begin position="345"/>
        <end position="419"/>
    </location>
</feature>
<comment type="similarity">
    <text evidence="4">Belongs to the thymidine/pyrimidine-nucleoside phosphorylase family.</text>
</comment>
<dbReference type="Gene3D" id="1.20.970.10">
    <property type="entry name" value="Transferase, Pyrimidine Nucleoside Phosphorylase, Chain C"/>
    <property type="match status" value="1"/>
</dbReference>
<evidence type="ECO:0000256" key="4">
    <source>
        <dbReference type="ARBA" id="ARBA00006915"/>
    </source>
</evidence>
<evidence type="ECO:0000259" key="13">
    <source>
        <dbReference type="SMART" id="SM00941"/>
    </source>
</evidence>
<dbReference type="InterPro" id="IPR017872">
    <property type="entry name" value="Pyrmidine_PPase_CS"/>
</dbReference>
<dbReference type="InterPro" id="IPR036566">
    <property type="entry name" value="PYNP-like_C_sf"/>
</dbReference>
<dbReference type="Pfam" id="PF02885">
    <property type="entry name" value="Glycos_trans_3N"/>
    <property type="match status" value="1"/>
</dbReference>
<dbReference type="GO" id="GO:0006206">
    <property type="term" value="P:pyrimidine nucleobase metabolic process"/>
    <property type="evidence" value="ECO:0007669"/>
    <property type="project" value="InterPro"/>
</dbReference>